<keyword evidence="3" id="KW-1185">Reference proteome</keyword>
<sequence>MALKNQTQMLKRPKSPQLGPTHMSEQSYKPTRNSHGIHGDCSKLIEIKPANLRSQGSQNFRLEVWFILKKLLPPLAHSSRFPSNSPFPSFFHGGKAGLMGH</sequence>
<feature type="compositionally biased region" description="Polar residues" evidence="1">
    <location>
        <begin position="23"/>
        <end position="34"/>
    </location>
</feature>
<keyword evidence="2" id="KW-0418">Kinase</keyword>
<evidence type="ECO:0000313" key="3">
    <source>
        <dbReference type="Proteomes" id="UP000634136"/>
    </source>
</evidence>
<protein>
    <submittedName>
        <fullName evidence="2">Protein NSP-interacting kinase 3</fullName>
    </submittedName>
</protein>
<comment type="caution">
    <text evidence="2">The sequence shown here is derived from an EMBL/GenBank/DDBJ whole genome shotgun (WGS) entry which is preliminary data.</text>
</comment>
<dbReference type="EMBL" id="JAAIUW010000011">
    <property type="protein sequence ID" value="KAF7809314.1"/>
    <property type="molecule type" value="Genomic_DNA"/>
</dbReference>
<gene>
    <name evidence="2" type="ORF">G2W53_036057</name>
</gene>
<dbReference type="Proteomes" id="UP000634136">
    <property type="component" value="Unassembled WGS sequence"/>
</dbReference>
<organism evidence="2 3">
    <name type="scientific">Senna tora</name>
    <dbReference type="NCBI Taxonomy" id="362788"/>
    <lineage>
        <taxon>Eukaryota</taxon>
        <taxon>Viridiplantae</taxon>
        <taxon>Streptophyta</taxon>
        <taxon>Embryophyta</taxon>
        <taxon>Tracheophyta</taxon>
        <taxon>Spermatophyta</taxon>
        <taxon>Magnoliopsida</taxon>
        <taxon>eudicotyledons</taxon>
        <taxon>Gunneridae</taxon>
        <taxon>Pentapetalae</taxon>
        <taxon>rosids</taxon>
        <taxon>fabids</taxon>
        <taxon>Fabales</taxon>
        <taxon>Fabaceae</taxon>
        <taxon>Caesalpinioideae</taxon>
        <taxon>Cassia clade</taxon>
        <taxon>Senna</taxon>
    </lineage>
</organism>
<accession>A0A834W9Z0</accession>
<dbReference type="GO" id="GO:0016301">
    <property type="term" value="F:kinase activity"/>
    <property type="evidence" value="ECO:0007669"/>
    <property type="project" value="UniProtKB-KW"/>
</dbReference>
<proteinExistence type="predicted"/>
<evidence type="ECO:0000313" key="2">
    <source>
        <dbReference type="EMBL" id="KAF7809314.1"/>
    </source>
</evidence>
<feature type="region of interest" description="Disordered" evidence="1">
    <location>
        <begin position="1"/>
        <end position="39"/>
    </location>
</feature>
<evidence type="ECO:0000256" key="1">
    <source>
        <dbReference type="SAM" id="MobiDB-lite"/>
    </source>
</evidence>
<reference evidence="2" key="1">
    <citation type="submission" date="2020-09" db="EMBL/GenBank/DDBJ databases">
        <title>Genome-Enabled Discovery of Anthraquinone Biosynthesis in Senna tora.</title>
        <authorList>
            <person name="Kang S.-H."/>
            <person name="Pandey R.P."/>
            <person name="Lee C.-M."/>
            <person name="Sim J.-S."/>
            <person name="Jeong J.-T."/>
            <person name="Choi B.-S."/>
            <person name="Jung M."/>
            <person name="Ginzburg D."/>
            <person name="Zhao K."/>
            <person name="Won S.Y."/>
            <person name="Oh T.-J."/>
            <person name="Yu Y."/>
            <person name="Kim N.-H."/>
            <person name="Lee O.R."/>
            <person name="Lee T.-H."/>
            <person name="Bashyal P."/>
            <person name="Kim T.-S."/>
            <person name="Lee W.-H."/>
            <person name="Kawkins C."/>
            <person name="Kim C.-K."/>
            <person name="Kim J.S."/>
            <person name="Ahn B.O."/>
            <person name="Rhee S.Y."/>
            <person name="Sohng J.K."/>
        </authorList>
    </citation>
    <scope>NUCLEOTIDE SEQUENCE</scope>
    <source>
        <tissue evidence="2">Leaf</tissue>
    </source>
</reference>
<keyword evidence="2" id="KW-0808">Transferase</keyword>
<dbReference type="AlphaFoldDB" id="A0A834W9Z0"/>
<name>A0A834W9Z0_9FABA</name>